<dbReference type="EMBL" id="QUAK01000076">
    <property type="protein sequence ID" value="RFU86080.1"/>
    <property type="molecule type" value="Genomic_DNA"/>
</dbReference>
<dbReference type="Proteomes" id="UP000263094">
    <property type="component" value="Unassembled WGS sequence"/>
</dbReference>
<evidence type="ECO:0000313" key="2">
    <source>
        <dbReference type="Proteomes" id="UP000263094"/>
    </source>
</evidence>
<name>A0A372M647_9ACTN</name>
<gene>
    <name evidence="1" type="ORF">DY218_14365</name>
</gene>
<proteinExistence type="predicted"/>
<dbReference type="Pfam" id="PF06224">
    <property type="entry name" value="AlkZ-like"/>
    <property type="match status" value="1"/>
</dbReference>
<dbReference type="RefSeq" id="WP_128556392.1">
    <property type="nucleotide sequence ID" value="NZ_QUAK01000076.1"/>
</dbReference>
<dbReference type="PANTHER" id="PTHR38479:SF2">
    <property type="entry name" value="WINGED HELIX DNA-BINDING DOMAIN-CONTAINING PROTEIN"/>
    <property type="match status" value="1"/>
</dbReference>
<accession>A0A372M647</accession>
<dbReference type="PANTHER" id="PTHR38479">
    <property type="entry name" value="LMO0824 PROTEIN"/>
    <property type="match status" value="1"/>
</dbReference>
<dbReference type="OrthoDB" id="9148135at2"/>
<reference evidence="1 2" key="1">
    <citation type="submission" date="2018-08" db="EMBL/GenBank/DDBJ databases">
        <title>Isolation, diversity and antifungal activity of Actinobacteria from wheat.</title>
        <authorList>
            <person name="Han C."/>
        </authorList>
    </citation>
    <scope>NUCLEOTIDE SEQUENCE [LARGE SCALE GENOMIC DNA]</scope>
    <source>
        <strain evidence="1 2">NEAU-YY421</strain>
    </source>
</reference>
<protein>
    <submittedName>
        <fullName evidence="1">Winged helix DNA-binding domain-containing protein</fullName>
    </submittedName>
</protein>
<dbReference type="GO" id="GO:0003677">
    <property type="term" value="F:DNA binding"/>
    <property type="evidence" value="ECO:0007669"/>
    <property type="project" value="UniProtKB-KW"/>
</dbReference>
<sequence>MADSGSAAGGRAPTEAPGWADVCARRLSRHFLDRPAAAGRVPDVVAAMGGAHAQVMSAAELSVGLRTEGTTRQDVRDALWEERTLVKTFGPRGTVHLLPAAELPLWTAALSAVPMPASVLDRSARLDGRQTDEVVEAIAAILREGEPLTVDELSEAVIARTGDWAADPVMPAFTGMWPRWRQALHVAAHRGALCFGPNRGRKTTYTSPDRWLPGPADGVPHPTDPERALAELVRRYLRSYGPARPRDFARWLSAPRPWATGLFASLGDELRPVAPEFATPGDDMYELADEPAYPAEPPAPTVRLLPYFDAYLVGSQPRQLIHPGRAAERALSATGQAGTTQAVTVGGEVAGLWHQKRSGRKLALTVELFGRSTRKRRAEVEAQAERVGEILEAVHTLTFGPVEAGKHL</sequence>
<comment type="caution">
    <text evidence="1">The sequence shown here is derived from an EMBL/GenBank/DDBJ whole genome shotgun (WGS) entry which is preliminary data.</text>
</comment>
<organism evidence="1 2">
    <name type="scientific">Streptomyces triticagri</name>
    <dbReference type="NCBI Taxonomy" id="2293568"/>
    <lineage>
        <taxon>Bacteria</taxon>
        <taxon>Bacillati</taxon>
        <taxon>Actinomycetota</taxon>
        <taxon>Actinomycetes</taxon>
        <taxon>Kitasatosporales</taxon>
        <taxon>Streptomycetaceae</taxon>
        <taxon>Streptomyces</taxon>
    </lineage>
</organism>
<keyword evidence="2" id="KW-1185">Reference proteome</keyword>
<dbReference type="AlphaFoldDB" id="A0A372M647"/>
<evidence type="ECO:0000313" key="1">
    <source>
        <dbReference type="EMBL" id="RFU86080.1"/>
    </source>
</evidence>
<dbReference type="InterPro" id="IPR009351">
    <property type="entry name" value="AlkZ-like"/>
</dbReference>
<keyword evidence="1" id="KW-0238">DNA-binding</keyword>